<keyword evidence="3" id="KW-1185">Reference proteome</keyword>
<reference evidence="2" key="1">
    <citation type="journal article" date="2023" name="Genome Biol. Evol.">
        <title>First Whole Genome Sequence and Flow Cytometry Genome Size Data for the Lichen-Forming Fungus Ramalina farinacea (Ascomycota).</title>
        <authorList>
            <person name="Llewellyn T."/>
            <person name="Mian S."/>
            <person name="Hill R."/>
            <person name="Leitch I.J."/>
            <person name="Gaya E."/>
        </authorList>
    </citation>
    <scope>NUCLEOTIDE SEQUENCE</scope>
    <source>
        <strain evidence="2">LIQ254RAFAR</strain>
    </source>
</reference>
<dbReference type="SUPFAM" id="SSF63829">
    <property type="entry name" value="Calcium-dependent phosphotriesterase"/>
    <property type="match status" value="1"/>
</dbReference>
<dbReference type="Proteomes" id="UP001161017">
    <property type="component" value="Unassembled WGS sequence"/>
</dbReference>
<sequence>MFLALVVLNTLFTSCAAPFPTRLIYETPNPTWFENLATRHDGSILATTVTAPTLYLVRPDSRKQSPKVIEGFNSNTGLLGITEITPDAFVVAGSNFSLTTQAPAPNSSYLYLVTFPSRNSENPTVSVAAHIPNVALPDGIVTLNNRTILVADPPNGAIWSVNIKTGAYSIVSSDPLLKGTGVDGLKLHDDKLYFTDTSERLLGRFAIDLKTGIPVDNASVVARYPDDPPVVAYDDFALSRDGKFAYPVIAGGNSVTQVNVLTGKQVTIAGELNDITTAQPTSAAFGRNGDEGILYVTTAGGLGIPVNGNETVGGQIVAIRVGAH</sequence>
<feature type="signal peptide" evidence="1">
    <location>
        <begin position="1"/>
        <end position="16"/>
    </location>
</feature>
<organism evidence="2 3">
    <name type="scientific">Ramalina farinacea</name>
    <dbReference type="NCBI Taxonomy" id="258253"/>
    <lineage>
        <taxon>Eukaryota</taxon>
        <taxon>Fungi</taxon>
        <taxon>Dikarya</taxon>
        <taxon>Ascomycota</taxon>
        <taxon>Pezizomycotina</taxon>
        <taxon>Lecanoromycetes</taxon>
        <taxon>OSLEUM clade</taxon>
        <taxon>Lecanoromycetidae</taxon>
        <taxon>Lecanorales</taxon>
        <taxon>Lecanorineae</taxon>
        <taxon>Ramalinaceae</taxon>
        <taxon>Ramalina</taxon>
    </lineage>
</organism>
<evidence type="ECO:0000313" key="2">
    <source>
        <dbReference type="EMBL" id="MDI1488438.1"/>
    </source>
</evidence>
<keyword evidence="1" id="KW-0732">Signal</keyword>
<name>A0AA43QPE9_9LECA</name>
<protein>
    <recommendedName>
        <fullName evidence="4">SMP-30/Gluconolactonase/LRE-like region domain-containing protein</fullName>
    </recommendedName>
</protein>
<evidence type="ECO:0008006" key="4">
    <source>
        <dbReference type="Google" id="ProtNLM"/>
    </source>
</evidence>
<dbReference type="InterPro" id="IPR011042">
    <property type="entry name" value="6-blade_b-propeller_TolB-like"/>
</dbReference>
<dbReference type="AlphaFoldDB" id="A0AA43QPE9"/>
<dbReference type="InterPro" id="IPR052998">
    <property type="entry name" value="Hetero-Diels-Alderase-like"/>
</dbReference>
<accession>A0AA43QPE9</accession>
<dbReference type="PANTHER" id="PTHR42060:SF1">
    <property type="entry name" value="NHL REPEAT-CONTAINING PROTEIN"/>
    <property type="match status" value="1"/>
</dbReference>
<dbReference type="PANTHER" id="PTHR42060">
    <property type="entry name" value="NHL REPEAT-CONTAINING PROTEIN-RELATED"/>
    <property type="match status" value="1"/>
</dbReference>
<proteinExistence type="predicted"/>
<feature type="chain" id="PRO_5041318377" description="SMP-30/Gluconolactonase/LRE-like region domain-containing protein" evidence="1">
    <location>
        <begin position="17"/>
        <end position="324"/>
    </location>
</feature>
<gene>
    <name evidence="2" type="ORF">OHK93_007713</name>
</gene>
<evidence type="ECO:0000313" key="3">
    <source>
        <dbReference type="Proteomes" id="UP001161017"/>
    </source>
</evidence>
<comment type="caution">
    <text evidence="2">The sequence shown here is derived from an EMBL/GenBank/DDBJ whole genome shotgun (WGS) entry which is preliminary data.</text>
</comment>
<dbReference type="Gene3D" id="2.120.10.30">
    <property type="entry name" value="TolB, C-terminal domain"/>
    <property type="match status" value="1"/>
</dbReference>
<dbReference type="EMBL" id="JAPUFD010000007">
    <property type="protein sequence ID" value="MDI1488438.1"/>
    <property type="molecule type" value="Genomic_DNA"/>
</dbReference>
<evidence type="ECO:0000256" key="1">
    <source>
        <dbReference type="SAM" id="SignalP"/>
    </source>
</evidence>